<accession>D7CT19</accession>
<dbReference type="GO" id="GO:0006261">
    <property type="term" value="P:DNA-templated DNA replication"/>
    <property type="evidence" value="ECO:0007669"/>
    <property type="project" value="TreeGrafter"/>
</dbReference>
<comment type="catalytic activity">
    <reaction evidence="7 8">
        <text>DNA(n) + a 2'-deoxyribonucleoside 5'-triphosphate = DNA(n+1) + diphosphate</text>
        <dbReference type="Rhea" id="RHEA:22508"/>
        <dbReference type="Rhea" id="RHEA-COMP:17339"/>
        <dbReference type="Rhea" id="RHEA-COMP:17340"/>
        <dbReference type="ChEBI" id="CHEBI:33019"/>
        <dbReference type="ChEBI" id="CHEBI:61560"/>
        <dbReference type="ChEBI" id="CHEBI:173112"/>
        <dbReference type="EC" id="2.7.7.7"/>
    </reaction>
</comment>
<dbReference type="InterPro" id="IPR027417">
    <property type="entry name" value="P-loop_NTPase"/>
</dbReference>
<keyword evidence="3 8" id="KW-0547">Nucleotide-binding</keyword>
<keyword evidence="8" id="KW-0808">Transferase</keyword>
<comment type="function">
    <text evidence="8">DNA polymerase III is a complex, multichain enzyme responsible for most of the replicative synthesis in bacteria. This DNA polymerase also exhibits 3' to 5' exonuclease activity.</text>
</comment>
<evidence type="ECO:0000256" key="7">
    <source>
        <dbReference type="ARBA" id="ARBA00049244"/>
    </source>
</evidence>
<evidence type="ECO:0000256" key="6">
    <source>
        <dbReference type="ARBA" id="ARBA00022932"/>
    </source>
</evidence>
<dbReference type="PANTHER" id="PTHR11669:SF0">
    <property type="entry name" value="PROTEIN STICHEL-LIKE 2"/>
    <property type="match status" value="1"/>
</dbReference>
<name>D7CT19_TRURR</name>
<dbReference type="RefSeq" id="WP_013178845.1">
    <property type="nucleotide sequence ID" value="NC_014221.1"/>
</dbReference>
<evidence type="ECO:0000313" key="11">
    <source>
        <dbReference type="EMBL" id="ADI15482.1"/>
    </source>
</evidence>
<dbReference type="InterPro" id="IPR012763">
    <property type="entry name" value="DNA_pol_III_sug/sutau_N"/>
</dbReference>
<keyword evidence="8" id="KW-0235">DNA replication</keyword>
<dbReference type="SMART" id="SM00382">
    <property type="entry name" value="AAA"/>
    <property type="match status" value="1"/>
</dbReference>
<dbReference type="GO" id="GO:0003887">
    <property type="term" value="F:DNA-directed DNA polymerase activity"/>
    <property type="evidence" value="ECO:0007669"/>
    <property type="project" value="UniProtKB-KW"/>
</dbReference>
<feature type="compositionally biased region" description="Low complexity" evidence="9">
    <location>
        <begin position="411"/>
        <end position="442"/>
    </location>
</feature>
<feature type="compositionally biased region" description="Low complexity" evidence="9">
    <location>
        <begin position="378"/>
        <end position="393"/>
    </location>
</feature>
<evidence type="ECO:0000256" key="2">
    <source>
        <dbReference type="ARBA" id="ARBA00022723"/>
    </source>
</evidence>
<dbReference type="CDD" id="cd18137">
    <property type="entry name" value="HLD_clamp_pol_III_gamma_tau"/>
    <property type="match status" value="1"/>
</dbReference>
<reference evidence="12" key="1">
    <citation type="submission" date="2010-05" db="EMBL/GenBank/DDBJ databases">
        <title>The complete genome of Truepera radiovictris DSM 17093.</title>
        <authorList>
            <consortium name="US DOE Joint Genome Institute (JGI-PGF)"/>
            <person name="Lucas S."/>
            <person name="Copeland A."/>
            <person name="Lapidus A."/>
            <person name="Glavina del Rio T."/>
            <person name="Dalin E."/>
            <person name="Tice H."/>
            <person name="Bruce D."/>
            <person name="Goodwin L."/>
            <person name="Pitluck S."/>
            <person name="Kyrpides N."/>
            <person name="Mavromatis K."/>
            <person name="Ovchinnikova G."/>
            <person name="Munk A.C."/>
            <person name="Detter J.C."/>
            <person name="Han C."/>
            <person name="Tapia R."/>
            <person name="Land M."/>
            <person name="Hauser L."/>
            <person name="Markowitz V."/>
            <person name="Cheng J.-F."/>
            <person name="Hugenholtz P."/>
            <person name="Woyke T."/>
            <person name="Wu D."/>
            <person name="Tindall B."/>
            <person name="Pomrenke H.G."/>
            <person name="Brambilla E."/>
            <person name="Klenk H.-P."/>
            <person name="Eisen J.A."/>
        </authorList>
    </citation>
    <scope>NUCLEOTIDE SEQUENCE [LARGE SCALE GENOMIC DNA]</scope>
    <source>
        <strain evidence="12">DSM 17093 / CIP 108686 / LMG 22925 / RQ-24</strain>
    </source>
</reference>
<dbReference type="InterPro" id="IPR048448">
    <property type="entry name" value="DnaX-like_C"/>
</dbReference>
<gene>
    <name evidence="8" type="primary">dnaX</name>
    <name evidence="11" type="ordered locus">Trad_2373</name>
</gene>
<dbReference type="HOGENOM" id="CLU_006229_8_1_0"/>
<keyword evidence="4" id="KW-0862">Zinc</keyword>
<evidence type="ECO:0000256" key="9">
    <source>
        <dbReference type="SAM" id="MobiDB-lite"/>
    </source>
</evidence>
<dbReference type="InterPro" id="IPR045085">
    <property type="entry name" value="HLD_clamp_pol_III_gamma_tau"/>
</dbReference>
<dbReference type="InterPro" id="IPR003593">
    <property type="entry name" value="AAA+_ATPase"/>
</dbReference>
<comment type="similarity">
    <text evidence="1 8">Belongs to the DnaX/STICHEL family.</text>
</comment>
<feature type="region of interest" description="Disordered" evidence="9">
    <location>
        <begin position="352"/>
        <end position="443"/>
    </location>
</feature>
<dbReference type="Gene3D" id="3.40.50.300">
    <property type="entry name" value="P-loop containing nucleotide triphosphate hydrolases"/>
    <property type="match status" value="1"/>
</dbReference>
<dbReference type="NCBIfam" id="TIGR02397">
    <property type="entry name" value="dnaX_nterm"/>
    <property type="match status" value="1"/>
</dbReference>
<dbReference type="Pfam" id="PF22608">
    <property type="entry name" value="DNAX_ATPase_lid"/>
    <property type="match status" value="1"/>
</dbReference>
<dbReference type="PANTHER" id="PTHR11669">
    <property type="entry name" value="REPLICATION FACTOR C / DNA POLYMERASE III GAMMA-TAU SUBUNIT"/>
    <property type="match status" value="1"/>
</dbReference>
<keyword evidence="5 8" id="KW-0067">ATP-binding</keyword>
<dbReference type="AlphaFoldDB" id="D7CT19"/>
<organism evidence="11 12">
    <name type="scientific">Truepera radiovictrix (strain DSM 17093 / CIP 108686 / LMG 22925 / RQ-24)</name>
    <dbReference type="NCBI Taxonomy" id="649638"/>
    <lineage>
        <taxon>Bacteria</taxon>
        <taxon>Thermotogati</taxon>
        <taxon>Deinococcota</taxon>
        <taxon>Deinococci</taxon>
        <taxon>Trueperales</taxon>
        <taxon>Trueperaceae</taxon>
        <taxon>Truepera</taxon>
    </lineage>
</organism>
<dbReference type="GO" id="GO:0005524">
    <property type="term" value="F:ATP binding"/>
    <property type="evidence" value="ECO:0007669"/>
    <property type="project" value="UniProtKB-KW"/>
</dbReference>
<dbReference type="Pfam" id="PF13177">
    <property type="entry name" value="DNA_pol3_delta2"/>
    <property type="match status" value="1"/>
</dbReference>
<evidence type="ECO:0000256" key="8">
    <source>
        <dbReference type="RuleBase" id="RU364063"/>
    </source>
</evidence>
<keyword evidence="8" id="KW-0548">Nucleotidyltransferase</keyword>
<comment type="subunit">
    <text evidence="8">DNA polymerase III contains a core (composed of alpha, epsilon and theta chains) that associates with a tau subunit. This core dimerizes to form the POLIII' complex. PolIII' associates with the gamma complex (composed of gamma, delta, delta', psi and chi chains) and with the beta chain to form the complete DNA polymerase III complex.</text>
</comment>
<dbReference type="Proteomes" id="UP000000379">
    <property type="component" value="Chromosome"/>
</dbReference>
<dbReference type="NCBIfam" id="NF011524">
    <property type="entry name" value="PRK14963.1"/>
    <property type="match status" value="1"/>
</dbReference>
<dbReference type="STRING" id="649638.Trad_2373"/>
<dbReference type="OrthoDB" id="9810148at2"/>
<sequence length="522" mass="55493">MAAIYQRARPITFAQVVGQEHVKAPLQAALAKGRVGHAYLFSGPRGVGKTTTARLLAMAVNCEGEDRPCGACESCLLVRRGAHPDVTELDAASNNSVEDIRDLREKVRLASLRGGRRVWVLDEAHMLSKSASNALLKTLEEPPEGLVFILATTEPEKLPPTILSRTQHFRFRRLSEAEIASKLRALCHEAGVSAEEGALALVARAADGAMRDAESLLERLLTTGAPITLQDAEGALGLPPQARLQALARHLAAGDLASLFAEASALYRDGFAPRTLAERLAAELRGALYARVGLGGDFTLELGERDLLRALHALDDEMERFVRYDDLFSLEVALIKTLNALTHNVPAEAVADVAPQPPATSAETRTPAPDTPPFRVGPSAQTPAAAAARAPLPDFDPTGRPAPVHPRSSQAPAPTATTPATTPTTTSSATTPSATAPAAASAGAPLRWRDVTAKAGVQLRAFLNDARVTVEDGRVHLKFAHDFHYKETVKRQAELAALVAQVSGQALSLELESPKGDLVKKP</sequence>
<dbReference type="PRINTS" id="PR00300">
    <property type="entry name" value="CLPPROTEASEA"/>
</dbReference>
<evidence type="ECO:0000259" key="10">
    <source>
        <dbReference type="SMART" id="SM00382"/>
    </source>
</evidence>
<dbReference type="EMBL" id="CP002049">
    <property type="protein sequence ID" value="ADI15482.1"/>
    <property type="molecule type" value="Genomic_DNA"/>
</dbReference>
<dbReference type="Pfam" id="PF20964">
    <property type="entry name" value="DnaX_C"/>
    <property type="match status" value="1"/>
</dbReference>
<evidence type="ECO:0000256" key="3">
    <source>
        <dbReference type="ARBA" id="ARBA00022741"/>
    </source>
</evidence>
<dbReference type="Gene3D" id="1.10.8.60">
    <property type="match status" value="1"/>
</dbReference>
<proteinExistence type="inferred from homology"/>
<protein>
    <recommendedName>
        <fullName evidence="8">DNA polymerase III subunit gamma/tau</fullName>
        <ecNumber evidence="8">2.7.7.7</ecNumber>
    </recommendedName>
</protein>
<dbReference type="GO" id="GO:0009360">
    <property type="term" value="C:DNA polymerase III complex"/>
    <property type="evidence" value="ECO:0007669"/>
    <property type="project" value="InterPro"/>
</dbReference>
<keyword evidence="2" id="KW-0479">Metal-binding</keyword>
<keyword evidence="6 8" id="KW-0239">DNA-directed DNA polymerase</keyword>
<evidence type="ECO:0000256" key="5">
    <source>
        <dbReference type="ARBA" id="ARBA00022840"/>
    </source>
</evidence>
<dbReference type="EC" id="2.7.7.7" evidence="8"/>
<evidence type="ECO:0000256" key="1">
    <source>
        <dbReference type="ARBA" id="ARBA00006360"/>
    </source>
</evidence>
<dbReference type="GO" id="GO:0046872">
    <property type="term" value="F:metal ion binding"/>
    <property type="evidence" value="ECO:0007669"/>
    <property type="project" value="UniProtKB-KW"/>
</dbReference>
<reference evidence="11 12" key="2">
    <citation type="journal article" date="2011" name="Stand. Genomic Sci.">
        <title>Complete genome sequence of Truepera radiovictrix type strain (RQ-24).</title>
        <authorList>
            <person name="Ivanova N."/>
            <person name="Rohde C."/>
            <person name="Munk C."/>
            <person name="Nolan M."/>
            <person name="Lucas S."/>
            <person name="Del Rio T.G."/>
            <person name="Tice H."/>
            <person name="Deshpande S."/>
            <person name="Cheng J.F."/>
            <person name="Tapia R."/>
            <person name="Han C."/>
            <person name="Goodwin L."/>
            <person name="Pitluck S."/>
            <person name="Liolios K."/>
            <person name="Mavromatis K."/>
            <person name="Mikhailova N."/>
            <person name="Pati A."/>
            <person name="Chen A."/>
            <person name="Palaniappan K."/>
            <person name="Land M."/>
            <person name="Hauser L."/>
            <person name="Chang Y.J."/>
            <person name="Jeffries C.D."/>
            <person name="Brambilla E."/>
            <person name="Rohde M."/>
            <person name="Goker M."/>
            <person name="Tindall B.J."/>
            <person name="Woyke T."/>
            <person name="Bristow J."/>
            <person name="Eisen J.A."/>
            <person name="Markowitz V."/>
            <person name="Hugenholtz P."/>
            <person name="Kyrpides N.C."/>
            <person name="Klenk H.P."/>
            <person name="Lapidus A."/>
        </authorList>
    </citation>
    <scope>NUCLEOTIDE SEQUENCE [LARGE SCALE GENOMIC DNA]</scope>
    <source>
        <strain evidence="12">DSM 17093 / CIP 108686 / LMG 22925 / RQ-24</strain>
    </source>
</reference>
<dbReference type="InterPro" id="IPR050238">
    <property type="entry name" value="DNA_Rep/Repair_Clamp_Loader"/>
</dbReference>
<evidence type="ECO:0000313" key="12">
    <source>
        <dbReference type="Proteomes" id="UP000000379"/>
    </source>
</evidence>
<dbReference type="CDD" id="cd00009">
    <property type="entry name" value="AAA"/>
    <property type="match status" value="1"/>
</dbReference>
<dbReference type="InterPro" id="IPR001270">
    <property type="entry name" value="ClpA/B"/>
</dbReference>
<keyword evidence="12" id="KW-1185">Reference proteome</keyword>
<feature type="domain" description="AAA+ ATPase" evidence="10">
    <location>
        <begin position="35"/>
        <end position="175"/>
    </location>
</feature>
<dbReference type="SUPFAM" id="SSF52540">
    <property type="entry name" value="P-loop containing nucleoside triphosphate hydrolases"/>
    <property type="match status" value="1"/>
</dbReference>
<dbReference type="KEGG" id="tra:Trad_2373"/>
<evidence type="ECO:0000256" key="4">
    <source>
        <dbReference type="ARBA" id="ARBA00022833"/>
    </source>
</evidence>
<dbReference type="eggNOG" id="COG2812">
    <property type="taxonomic scope" value="Bacteria"/>
</dbReference>